<accession>A0A5P2AXH2</accession>
<gene>
    <name evidence="1" type="ORF">DEJ46_27380</name>
</gene>
<reference evidence="1 2" key="1">
    <citation type="submission" date="2018-05" db="EMBL/GenBank/DDBJ databases">
        <title>Streptomyces venezuelae.</title>
        <authorList>
            <person name="Kim W."/>
            <person name="Lee N."/>
            <person name="Cho B.-K."/>
        </authorList>
    </citation>
    <scope>NUCLEOTIDE SEQUENCE [LARGE SCALE GENOMIC DNA]</scope>
    <source>
        <strain evidence="1 2">ATCC 15068</strain>
    </source>
</reference>
<dbReference type="OrthoDB" id="4230380at2"/>
<dbReference type="EMBL" id="CP029194">
    <property type="protein sequence ID" value="QES22360.1"/>
    <property type="molecule type" value="Genomic_DNA"/>
</dbReference>
<dbReference type="RefSeq" id="WP_150270518.1">
    <property type="nucleotide sequence ID" value="NZ_CP029194.1"/>
</dbReference>
<evidence type="ECO:0000313" key="2">
    <source>
        <dbReference type="Proteomes" id="UP000324106"/>
    </source>
</evidence>
<protein>
    <submittedName>
        <fullName evidence="1">Uncharacterized protein</fullName>
    </submittedName>
</protein>
<dbReference type="Proteomes" id="UP000324106">
    <property type="component" value="Chromosome"/>
</dbReference>
<dbReference type="AlphaFoldDB" id="A0A5P2AXH2"/>
<evidence type="ECO:0000313" key="1">
    <source>
        <dbReference type="EMBL" id="QES22360.1"/>
    </source>
</evidence>
<proteinExistence type="predicted"/>
<sequence>MLQLRPTATWPAELDLLALVEVGTPADPGSVAAAFLEAMDPLEVERAAFGRMDLENVPGEGTAAVLRQLVAWVRGA</sequence>
<name>A0A5P2AXH2_STRVZ</name>
<organism evidence="1 2">
    <name type="scientific">Streptomyces venezuelae</name>
    <dbReference type="NCBI Taxonomy" id="54571"/>
    <lineage>
        <taxon>Bacteria</taxon>
        <taxon>Bacillati</taxon>
        <taxon>Actinomycetota</taxon>
        <taxon>Actinomycetes</taxon>
        <taxon>Kitasatosporales</taxon>
        <taxon>Streptomycetaceae</taxon>
        <taxon>Streptomyces</taxon>
    </lineage>
</organism>